<protein>
    <recommendedName>
        <fullName evidence="3">Mitochondrial import receptor subunit TOM7 homolog</fullName>
    </recommendedName>
    <alternativeName>
        <fullName evidence="11">Translocase of outer membrane 7 kDa subunit homolog</fullName>
    </alternativeName>
</protein>
<evidence type="ECO:0000256" key="7">
    <source>
        <dbReference type="ARBA" id="ARBA00022927"/>
    </source>
</evidence>
<evidence type="ECO:0000256" key="9">
    <source>
        <dbReference type="ARBA" id="ARBA00023128"/>
    </source>
</evidence>
<keyword evidence="7" id="KW-0653">Protein transport</keyword>
<comment type="subcellular location">
    <subcellularLocation>
        <location evidence="1">Mitochondrion outer membrane</location>
        <topology evidence="1">Single-pass membrane protein</topology>
    </subcellularLocation>
</comment>
<evidence type="ECO:0000256" key="2">
    <source>
        <dbReference type="ARBA" id="ARBA00010917"/>
    </source>
</evidence>
<keyword evidence="4" id="KW-0813">Transport</keyword>
<evidence type="ECO:0000313" key="13">
    <source>
        <dbReference type="Proteomes" id="UP000007266"/>
    </source>
</evidence>
<dbReference type="STRING" id="7070.D2A5Z7"/>
<keyword evidence="12" id="KW-0675">Receptor</keyword>
<proteinExistence type="inferred from homology"/>
<dbReference type="EMBL" id="KQ971345">
    <property type="protein sequence ID" value="EFA05442.2"/>
    <property type="molecule type" value="Genomic_DNA"/>
</dbReference>
<evidence type="ECO:0000256" key="1">
    <source>
        <dbReference type="ARBA" id="ARBA00004572"/>
    </source>
</evidence>
<keyword evidence="5" id="KW-0812">Transmembrane</keyword>
<dbReference type="AlphaFoldDB" id="D2A5Z7"/>
<dbReference type="GO" id="GO:0030150">
    <property type="term" value="P:protein import into mitochondrial matrix"/>
    <property type="evidence" value="ECO:0007669"/>
    <property type="project" value="InterPro"/>
</dbReference>
<dbReference type="KEGG" id="tca:100302298"/>
<dbReference type="Pfam" id="PF08038">
    <property type="entry name" value="Tom7"/>
    <property type="match status" value="1"/>
</dbReference>
<evidence type="ECO:0000313" key="12">
    <source>
        <dbReference type="EMBL" id="EFA05442.2"/>
    </source>
</evidence>
<evidence type="ECO:0000256" key="3">
    <source>
        <dbReference type="ARBA" id="ARBA00014537"/>
    </source>
</evidence>
<dbReference type="InterPro" id="IPR012621">
    <property type="entry name" value="Tom7"/>
</dbReference>
<dbReference type="InParanoid" id="D2A5Z7"/>
<comment type="similarity">
    <text evidence="2">Belongs to the Tom7 family.</text>
</comment>
<dbReference type="HOGENOM" id="CLU_173610_2_1_1"/>
<name>D2A5Z7_TRICA</name>
<dbReference type="PANTHER" id="PTHR46722:SF1">
    <property type="entry name" value="MITOCHONDRIAL IMPORT RECEPTOR SUBUNIT TOM7 HOMOLOG"/>
    <property type="match status" value="1"/>
</dbReference>
<evidence type="ECO:0000256" key="10">
    <source>
        <dbReference type="ARBA" id="ARBA00023136"/>
    </source>
</evidence>
<keyword evidence="10" id="KW-0472">Membrane</keyword>
<dbReference type="OrthoDB" id="284357at2759"/>
<dbReference type="Proteomes" id="UP000007266">
    <property type="component" value="Linkage group 6"/>
</dbReference>
<evidence type="ECO:0000256" key="4">
    <source>
        <dbReference type="ARBA" id="ARBA00022448"/>
    </source>
</evidence>
<keyword evidence="8" id="KW-1133">Transmembrane helix</keyword>
<accession>D2A5Z7</accession>
<dbReference type="PANTHER" id="PTHR46722">
    <property type="entry name" value="MITOCHONDRIAL IMPORT RECEPTOR SUBUNIT TOM7 HOMOLOG"/>
    <property type="match status" value="1"/>
</dbReference>
<evidence type="ECO:0000256" key="8">
    <source>
        <dbReference type="ARBA" id="ARBA00022989"/>
    </source>
</evidence>
<gene>
    <name evidence="12" type="primary">AUGUSTUS-3.0.2_15621</name>
    <name evidence="12" type="ORF">TcasGA2_TC015621</name>
</gene>
<evidence type="ECO:0000256" key="11">
    <source>
        <dbReference type="ARBA" id="ARBA00032786"/>
    </source>
</evidence>
<evidence type="ECO:0000256" key="6">
    <source>
        <dbReference type="ARBA" id="ARBA00022787"/>
    </source>
</evidence>
<dbReference type="eggNOG" id="KOG4449">
    <property type="taxonomic scope" value="Eukaryota"/>
</dbReference>
<keyword evidence="9" id="KW-0496">Mitochondrion</keyword>
<organism evidence="12 13">
    <name type="scientific">Tribolium castaneum</name>
    <name type="common">Red flour beetle</name>
    <dbReference type="NCBI Taxonomy" id="7070"/>
    <lineage>
        <taxon>Eukaryota</taxon>
        <taxon>Metazoa</taxon>
        <taxon>Ecdysozoa</taxon>
        <taxon>Arthropoda</taxon>
        <taxon>Hexapoda</taxon>
        <taxon>Insecta</taxon>
        <taxon>Pterygota</taxon>
        <taxon>Neoptera</taxon>
        <taxon>Endopterygota</taxon>
        <taxon>Coleoptera</taxon>
        <taxon>Polyphaga</taxon>
        <taxon>Cucujiformia</taxon>
        <taxon>Tenebrionidae</taxon>
        <taxon>Tenebrionidae incertae sedis</taxon>
        <taxon>Tribolium</taxon>
    </lineage>
</organism>
<keyword evidence="6" id="KW-1000">Mitochondrion outer membrane</keyword>
<dbReference type="FunCoup" id="D2A5Z7">
    <property type="interactions" value="193"/>
</dbReference>
<sequence length="53" mass="5938">MVLSDGAKQRLSLVIELTKTVFHYSFIPTVLYLGFRKGADPGMPEISLANLLW</sequence>
<dbReference type="OMA" id="LMNLLWQ"/>
<dbReference type="GO" id="GO:1903955">
    <property type="term" value="P:positive regulation of protein targeting to mitochondrion"/>
    <property type="evidence" value="ECO:0000318"/>
    <property type="project" value="GO_Central"/>
</dbReference>
<reference evidence="12 13" key="2">
    <citation type="journal article" date="2010" name="Nucleic Acids Res.">
        <title>BeetleBase in 2010: revisions to provide comprehensive genomic information for Tribolium castaneum.</title>
        <authorList>
            <person name="Kim H.S."/>
            <person name="Murphy T."/>
            <person name="Xia J."/>
            <person name="Caragea D."/>
            <person name="Park Y."/>
            <person name="Beeman R.W."/>
            <person name="Lorenzen M.D."/>
            <person name="Butcher S."/>
            <person name="Manak J.R."/>
            <person name="Brown S.J."/>
        </authorList>
    </citation>
    <scope>GENOME REANNOTATION</scope>
    <source>
        <strain evidence="12 13">Georgia GA2</strain>
    </source>
</reference>
<reference evidence="12 13" key="1">
    <citation type="journal article" date="2008" name="Nature">
        <title>The genome of the model beetle and pest Tribolium castaneum.</title>
        <authorList>
            <consortium name="Tribolium Genome Sequencing Consortium"/>
            <person name="Richards S."/>
            <person name="Gibbs R.A."/>
            <person name="Weinstock G.M."/>
            <person name="Brown S.J."/>
            <person name="Denell R."/>
            <person name="Beeman R.W."/>
            <person name="Gibbs R."/>
            <person name="Beeman R.W."/>
            <person name="Brown S.J."/>
            <person name="Bucher G."/>
            <person name="Friedrich M."/>
            <person name="Grimmelikhuijzen C.J."/>
            <person name="Klingler M."/>
            <person name="Lorenzen M."/>
            <person name="Richards S."/>
            <person name="Roth S."/>
            <person name="Schroder R."/>
            <person name="Tautz D."/>
            <person name="Zdobnov E.M."/>
            <person name="Muzny D."/>
            <person name="Gibbs R.A."/>
            <person name="Weinstock G.M."/>
            <person name="Attaway T."/>
            <person name="Bell S."/>
            <person name="Buhay C.J."/>
            <person name="Chandrabose M.N."/>
            <person name="Chavez D."/>
            <person name="Clerk-Blankenburg K.P."/>
            <person name="Cree A."/>
            <person name="Dao M."/>
            <person name="Davis C."/>
            <person name="Chacko J."/>
            <person name="Dinh H."/>
            <person name="Dugan-Rocha S."/>
            <person name="Fowler G."/>
            <person name="Garner T.T."/>
            <person name="Garnes J."/>
            <person name="Gnirke A."/>
            <person name="Hawes A."/>
            <person name="Hernandez J."/>
            <person name="Hines S."/>
            <person name="Holder M."/>
            <person name="Hume J."/>
            <person name="Jhangiani S.N."/>
            <person name="Joshi V."/>
            <person name="Khan Z.M."/>
            <person name="Jackson L."/>
            <person name="Kovar C."/>
            <person name="Kowis A."/>
            <person name="Lee S."/>
            <person name="Lewis L.R."/>
            <person name="Margolis J."/>
            <person name="Morgan M."/>
            <person name="Nazareth L.V."/>
            <person name="Nguyen N."/>
            <person name="Okwuonu G."/>
            <person name="Parker D."/>
            <person name="Richards S."/>
            <person name="Ruiz S.J."/>
            <person name="Santibanez J."/>
            <person name="Savard J."/>
            <person name="Scherer S.E."/>
            <person name="Schneider B."/>
            <person name="Sodergren E."/>
            <person name="Tautz D."/>
            <person name="Vattahil S."/>
            <person name="Villasana D."/>
            <person name="White C.S."/>
            <person name="Wright R."/>
            <person name="Park Y."/>
            <person name="Beeman R.W."/>
            <person name="Lord J."/>
            <person name="Oppert B."/>
            <person name="Lorenzen M."/>
            <person name="Brown S."/>
            <person name="Wang L."/>
            <person name="Savard J."/>
            <person name="Tautz D."/>
            <person name="Richards S."/>
            <person name="Weinstock G."/>
            <person name="Gibbs R.A."/>
            <person name="Liu Y."/>
            <person name="Worley K."/>
            <person name="Weinstock G."/>
            <person name="Elsik C.G."/>
            <person name="Reese J.T."/>
            <person name="Elhaik E."/>
            <person name="Landan G."/>
            <person name="Graur D."/>
            <person name="Arensburger P."/>
            <person name="Atkinson P."/>
            <person name="Beeman R.W."/>
            <person name="Beidler J."/>
            <person name="Brown S.J."/>
            <person name="Demuth J.P."/>
            <person name="Drury D.W."/>
            <person name="Du Y.Z."/>
            <person name="Fujiwara H."/>
            <person name="Lorenzen M."/>
            <person name="Maselli V."/>
            <person name="Osanai M."/>
            <person name="Park Y."/>
            <person name="Robertson H.M."/>
            <person name="Tu Z."/>
            <person name="Wang J.J."/>
            <person name="Wang S."/>
            <person name="Richards S."/>
            <person name="Song H."/>
            <person name="Zhang L."/>
            <person name="Sodergren E."/>
            <person name="Werner D."/>
            <person name="Stanke M."/>
            <person name="Morgenstern B."/>
            <person name="Solovyev V."/>
            <person name="Kosarev P."/>
            <person name="Brown G."/>
            <person name="Chen H.C."/>
            <person name="Ermolaeva O."/>
            <person name="Hlavina W."/>
            <person name="Kapustin Y."/>
            <person name="Kiryutin B."/>
            <person name="Kitts P."/>
            <person name="Maglott D."/>
            <person name="Pruitt K."/>
            <person name="Sapojnikov V."/>
            <person name="Souvorov A."/>
            <person name="Mackey A.J."/>
            <person name="Waterhouse R.M."/>
            <person name="Wyder S."/>
            <person name="Zdobnov E.M."/>
            <person name="Zdobnov E.M."/>
            <person name="Wyder S."/>
            <person name="Kriventseva E.V."/>
            <person name="Kadowaki T."/>
            <person name="Bork P."/>
            <person name="Aranda M."/>
            <person name="Bao R."/>
            <person name="Beermann A."/>
            <person name="Berns N."/>
            <person name="Bolognesi R."/>
            <person name="Bonneton F."/>
            <person name="Bopp D."/>
            <person name="Brown S.J."/>
            <person name="Bucher G."/>
            <person name="Butts T."/>
            <person name="Chaumot A."/>
            <person name="Denell R.E."/>
            <person name="Ferrier D.E."/>
            <person name="Friedrich M."/>
            <person name="Gordon C.M."/>
            <person name="Jindra M."/>
            <person name="Klingler M."/>
            <person name="Lan Q."/>
            <person name="Lattorff H.M."/>
            <person name="Laudet V."/>
            <person name="von Levetsow C."/>
            <person name="Liu Z."/>
            <person name="Lutz R."/>
            <person name="Lynch J.A."/>
            <person name="da Fonseca R.N."/>
            <person name="Posnien N."/>
            <person name="Reuter R."/>
            <person name="Roth S."/>
            <person name="Savard J."/>
            <person name="Schinko J.B."/>
            <person name="Schmitt C."/>
            <person name="Schoppmeier M."/>
            <person name="Schroder R."/>
            <person name="Shippy T.D."/>
            <person name="Simonnet F."/>
            <person name="Marques-Souza H."/>
            <person name="Tautz D."/>
            <person name="Tomoyasu Y."/>
            <person name="Trauner J."/>
            <person name="Van der Zee M."/>
            <person name="Vervoort M."/>
            <person name="Wittkopp N."/>
            <person name="Wimmer E.A."/>
            <person name="Yang X."/>
            <person name="Jones A.K."/>
            <person name="Sattelle D.B."/>
            <person name="Ebert P.R."/>
            <person name="Nelson D."/>
            <person name="Scott J.G."/>
            <person name="Beeman R.W."/>
            <person name="Muthukrishnan S."/>
            <person name="Kramer K.J."/>
            <person name="Arakane Y."/>
            <person name="Beeman R.W."/>
            <person name="Zhu Q."/>
            <person name="Hogenkamp D."/>
            <person name="Dixit R."/>
            <person name="Oppert B."/>
            <person name="Jiang H."/>
            <person name="Zou Z."/>
            <person name="Marshall J."/>
            <person name="Elpidina E."/>
            <person name="Vinokurov K."/>
            <person name="Oppert C."/>
            <person name="Zou Z."/>
            <person name="Evans J."/>
            <person name="Lu Z."/>
            <person name="Zhao P."/>
            <person name="Sumathipala N."/>
            <person name="Altincicek B."/>
            <person name="Vilcinskas A."/>
            <person name="Williams M."/>
            <person name="Hultmark D."/>
            <person name="Hetru C."/>
            <person name="Jiang H."/>
            <person name="Grimmelikhuijzen C.J."/>
            <person name="Hauser F."/>
            <person name="Cazzamali G."/>
            <person name="Williamson M."/>
            <person name="Park Y."/>
            <person name="Li B."/>
            <person name="Tanaka Y."/>
            <person name="Predel R."/>
            <person name="Neupert S."/>
            <person name="Schachtner J."/>
            <person name="Verleyen P."/>
            <person name="Raible F."/>
            <person name="Bork P."/>
            <person name="Friedrich M."/>
            <person name="Walden K.K."/>
            <person name="Robertson H.M."/>
            <person name="Angeli S."/>
            <person name="Foret S."/>
            <person name="Bucher G."/>
            <person name="Schuetz S."/>
            <person name="Maleszka R."/>
            <person name="Wimmer E.A."/>
            <person name="Beeman R.W."/>
            <person name="Lorenzen M."/>
            <person name="Tomoyasu Y."/>
            <person name="Miller S.C."/>
            <person name="Grossmann D."/>
            <person name="Bucher G."/>
        </authorList>
    </citation>
    <scope>NUCLEOTIDE SEQUENCE [LARGE SCALE GENOMIC DNA]</scope>
    <source>
        <strain evidence="12 13">Georgia GA2</strain>
    </source>
</reference>
<evidence type="ECO:0000256" key="5">
    <source>
        <dbReference type="ARBA" id="ARBA00022692"/>
    </source>
</evidence>
<dbReference type="GO" id="GO:0005742">
    <property type="term" value="C:mitochondrial outer membrane translocase complex"/>
    <property type="evidence" value="ECO:0000318"/>
    <property type="project" value="GO_Central"/>
</dbReference>
<keyword evidence="13" id="KW-1185">Reference proteome</keyword>